<evidence type="ECO:0000256" key="1">
    <source>
        <dbReference type="ARBA" id="ARBA00004167"/>
    </source>
</evidence>
<feature type="compositionally biased region" description="Pro residues" evidence="5">
    <location>
        <begin position="286"/>
        <end position="297"/>
    </location>
</feature>
<dbReference type="AlphaFoldDB" id="A0A1V6UJZ0"/>
<feature type="compositionally biased region" description="Low complexity" evidence="5">
    <location>
        <begin position="253"/>
        <end position="282"/>
    </location>
</feature>
<protein>
    <submittedName>
        <fullName evidence="7">Uncharacterized protein</fullName>
    </submittedName>
</protein>
<dbReference type="EMBL" id="MDDG01000008">
    <property type="protein sequence ID" value="OQE38569.1"/>
    <property type="molecule type" value="Genomic_DNA"/>
</dbReference>
<gene>
    <name evidence="7" type="ORF">PENCOP_c008G06977</name>
</gene>
<evidence type="ECO:0000256" key="4">
    <source>
        <dbReference type="ARBA" id="ARBA00023136"/>
    </source>
</evidence>
<feature type="compositionally biased region" description="Low complexity" evidence="5">
    <location>
        <begin position="231"/>
        <end position="244"/>
    </location>
</feature>
<dbReference type="InterPro" id="IPR051694">
    <property type="entry name" value="Immunoregulatory_rcpt-like"/>
</dbReference>
<dbReference type="GO" id="GO:0016020">
    <property type="term" value="C:membrane"/>
    <property type="evidence" value="ECO:0007669"/>
    <property type="project" value="UniProtKB-SubCell"/>
</dbReference>
<feature type="region of interest" description="Disordered" evidence="5">
    <location>
        <begin position="345"/>
        <end position="420"/>
    </location>
</feature>
<dbReference type="Proteomes" id="UP000191500">
    <property type="component" value="Unassembled WGS sequence"/>
</dbReference>
<dbReference type="PANTHER" id="PTHR15549:SF30">
    <property type="entry name" value="MID2 DOMAIN-CONTAINING PROTEIN"/>
    <property type="match status" value="1"/>
</dbReference>
<dbReference type="STRING" id="36646.A0A1V6UJZ0"/>
<evidence type="ECO:0000256" key="3">
    <source>
        <dbReference type="ARBA" id="ARBA00022989"/>
    </source>
</evidence>
<comment type="subcellular location">
    <subcellularLocation>
        <location evidence="1">Membrane</location>
        <topology evidence="1">Single-pass membrane protein</topology>
    </subcellularLocation>
</comment>
<accession>A0A1V6UJZ0</accession>
<proteinExistence type="predicted"/>
<keyword evidence="3 6" id="KW-1133">Transmembrane helix</keyword>
<dbReference type="PANTHER" id="PTHR15549">
    <property type="entry name" value="PAIRED IMMUNOGLOBULIN-LIKE TYPE 2 RECEPTOR"/>
    <property type="match status" value="1"/>
</dbReference>
<reference evidence="8" key="1">
    <citation type="journal article" date="2017" name="Nat. Microbiol.">
        <title>Global analysis of biosynthetic gene clusters reveals vast potential of secondary metabolite production in Penicillium species.</title>
        <authorList>
            <person name="Nielsen J.C."/>
            <person name="Grijseels S."/>
            <person name="Prigent S."/>
            <person name="Ji B."/>
            <person name="Dainat J."/>
            <person name="Nielsen K.F."/>
            <person name="Frisvad J.C."/>
            <person name="Workman M."/>
            <person name="Nielsen J."/>
        </authorList>
    </citation>
    <scope>NUCLEOTIDE SEQUENCE [LARGE SCALE GENOMIC DNA]</scope>
    <source>
        <strain evidence="8">IBT 31321</strain>
    </source>
</reference>
<feature type="region of interest" description="Disordered" evidence="5">
    <location>
        <begin position="231"/>
        <end position="308"/>
    </location>
</feature>
<dbReference type="GO" id="GO:0071944">
    <property type="term" value="C:cell periphery"/>
    <property type="evidence" value="ECO:0007669"/>
    <property type="project" value="UniProtKB-ARBA"/>
</dbReference>
<evidence type="ECO:0000313" key="7">
    <source>
        <dbReference type="EMBL" id="OQE38569.1"/>
    </source>
</evidence>
<name>A0A1V6UJZ0_9EURO</name>
<feature type="compositionally biased region" description="Low complexity" evidence="5">
    <location>
        <begin position="298"/>
        <end position="308"/>
    </location>
</feature>
<evidence type="ECO:0000313" key="8">
    <source>
        <dbReference type="Proteomes" id="UP000191500"/>
    </source>
</evidence>
<keyword evidence="2 6" id="KW-0812">Transmembrane</keyword>
<organism evidence="7 8">
    <name type="scientific">Penicillium coprophilum</name>
    <dbReference type="NCBI Taxonomy" id="36646"/>
    <lineage>
        <taxon>Eukaryota</taxon>
        <taxon>Fungi</taxon>
        <taxon>Dikarya</taxon>
        <taxon>Ascomycota</taxon>
        <taxon>Pezizomycotina</taxon>
        <taxon>Eurotiomycetes</taxon>
        <taxon>Eurotiomycetidae</taxon>
        <taxon>Eurotiales</taxon>
        <taxon>Aspergillaceae</taxon>
        <taxon>Penicillium</taxon>
    </lineage>
</organism>
<feature type="transmembrane region" description="Helical" evidence="6">
    <location>
        <begin position="316"/>
        <end position="338"/>
    </location>
</feature>
<keyword evidence="4 6" id="KW-0472">Membrane</keyword>
<evidence type="ECO:0000256" key="6">
    <source>
        <dbReference type="SAM" id="Phobius"/>
    </source>
</evidence>
<sequence>MILEFALQSIPNGQGKPLSNWGRDVEFTFSIAIHSTLLQHLVELYSIYSLNMTSTIPALGARAQTLGPITTMPMSSIFTAPASCSNSWTYEPQSANLVSNGLLMQNVAENDHADPACFPTGFSQYGRVRATVVYSPAYCPHGYTSAELVVHKPVTTAICCLSNFSYYEEKRDEQTTFVGCLSIFPSSSSTIVTVREVQGESRQISGPVTMWAQAIQVEMQASDKSLFVPATTTTTESKTQTSSSDGPSDTAESTSDASFSTVTSSTSSTTSSTQTSQTVPSAPAAPVIPGPASPNPTAPGTGTGTETNGLSTGAKIGVGVGVGAAGLIVLVALLFWFFRRRQQKGQKPLPDTSSSCGSHPEISELGGSTQVEPGTLYQRSGRGIPSEAGESSIVAYTRTTGPSELHATNAGPKFVHELSA</sequence>
<comment type="caution">
    <text evidence="7">The sequence shown here is derived from an EMBL/GenBank/DDBJ whole genome shotgun (WGS) entry which is preliminary data.</text>
</comment>
<evidence type="ECO:0000256" key="2">
    <source>
        <dbReference type="ARBA" id="ARBA00022692"/>
    </source>
</evidence>
<keyword evidence="8" id="KW-1185">Reference proteome</keyword>
<evidence type="ECO:0000256" key="5">
    <source>
        <dbReference type="SAM" id="MobiDB-lite"/>
    </source>
</evidence>